<gene>
    <name evidence="2" type="ordered locus">Krad_2632</name>
</gene>
<accession>A6WBB5</accession>
<protein>
    <submittedName>
        <fullName evidence="2">Uncharacterized protein</fullName>
    </submittedName>
</protein>
<reference evidence="3" key="1">
    <citation type="journal article" date="2008" name="PLoS ONE">
        <title>Survival in nuclear waste, extreme resistance, and potential applications gleaned from the genome sequence of Kineococcus radiotolerans SRS30216.</title>
        <authorList>
            <person name="Bagwell C.E."/>
            <person name="Bhat S."/>
            <person name="Hawkins G.M."/>
            <person name="Smith B.W."/>
            <person name="Biswas T."/>
            <person name="Hoover T.R."/>
            <person name="Saunders E."/>
            <person name="Han C.S."/>
            <person name="Tsodikov O.V."/>
            <person name="Shimkets L.J."/>
        </authorList>
    </citation>
    <scope>NUCLEOTIDE SEQUENCE [LARGE SCALE GENOMIC DNA]</scope>
    <source>
        <strain evidence="3">ATCC BAA-149 / DSM 14245 / SRS30216</strain>
    </source>
</reference>
<dbReference type="STRING" id="266940.Krad_2632"/>
<dbReference type="AlphaFoldDB" id="A6WBB5"/>
<feature type="region of interest" description="Disordered" evidence="1">
    <location>
        <begin position="1"/>
        <end position="44"/>
    </location>
</feature>
<evidence type="ECO:0000313" key="3">
    <source>
        <dbReference type="Proteomes" id="UP000001116"/>
    </source>
</evidence>
<organism evidence="2 3">
    <name type="scientific">Kineococcus radiotolerans (strain ATCC BAA-149 / DSM 14245 / SRS30216)</name>
    <dbReference type="NCBI Taxonomy" id="266940"/>
    <lineage>
        <taxon>Bacteria</taxon>
        <taxon>Bacillati</taxon>
        <taxon>Actinomycetota</taxon>
        <taxon>Actinomycetes</taxon>
        <taxon>Kineosporiales</taxon>
        <taxon>Kineosporiaceae</taxon>
        <taxon>Kineococcus</taxon>
    </lineage>
</organism>
<dbReference type="KEGG" id="kra:Krad_2632"/>
<evidence type="ECO:0000313" key="2">
    <source>
        <dbReference type="EMBL" id="ABS04104.1"/>
    </source>
</evidence>
<name>A6WBB5_KINRD</name>
<evidence type="ECO:0000256" key="1">
    <source>
        <dbReference type="SAM" id="MobiDB-lite"/>
    </source>
</evidence>
<dbReference type="Proteomes" id="UP000001116">
    <property type="component" value="Chromosome"/>
</dbReference>
<proteinExistence type="predicted"/>
<sequence>MSGTVGTSRGPGGRWTAATSRSSRVPDGRCGAASTPNGSDGDARGSLVAMDDLLFDAAASLDRPLAAEAISGRRGVHGLYAYTWGETQQPPTMPQRRWWWDEQMRWLTTHTRVLDPHHGRPAHHR</sequence>
<dbReference type="HOGENOM" id="CLU_1989650_0_0_11"/>
<dbReference type="EMBL" id="CP000750">
    <property type="protein sequence ID" value="ABS04104.1"/>
    <property type="molecule type" value="Genomic_DNA"/>
</dbReference>
<keyword evidence="3" id="KW-1185">Reference proteome</keyword>